<evidence type="ECO:0008006" key="3">
    <source>
        <dbReference type="Google" id="ProtNLM"/>
    </source>
</evidence>
<dbReference type="Pfam" id="PF13704">
    <property type="entry name" value="Glyco_tranf_2_4"/>
    <property type="match status" value="1"/>
</dbReference>
<evidence type="ECO:0000313" key="2">
    <source>
        <dbReference type="Proteomes" id="UP000520767"/>
    </source>
</evidence>
<accession>A0A7W7Q635</accession>
<dbReference type="AlphaFoldDB" id="A0A7W7Q635"/>
<name>A0A7W7Q635_9PSEU</name>
<comment type="caution">
    <text evidence="1">The sequence shown here is derived from an EMBL/GenBank/DDBJ whole genome shotgun (WGS) entry which is preliminary data.</text>
</comment>
<proteinExistence type="predicted"/>
<dbReference type="InterPro" id="IPR029044">
    <property type="entry name" value="Nucleotide-diphossugar_trans"/>
</dbReference>
<evidence type="ECO:0000313" key="1">
    <source>
        <dbReference type="EMBL" id="MBB4907503.1"/>
    </source>
</evidence>
<organism evidence="1 2">
    <name type="scientific">Actinophytocola algeriensis</name>
    <dbReference type="NCBI Taxonomy" id="1768010"/>
    <lineage>
        <taxon>Bacteria</taxon>
        <taxon>Bacillati</taxon>
        <taxon>Actinomycetota</taxon>
        <taxon>Actinomycetes</taxon>
        <taxon>Pseudonocardiales</taxon>
        <taxon>Pseudonocardiaceae</taxon>
    </lineage>
</organism>
<dbReference type="RefSeq" id="WP_184811694.1">
    <property type="nucleotide sequence ID" value="NZ_JACHJQ010000004.1"/>
</dbReference>
<dbReference type="SUPFAM" id="SSF53448">
    <property type="entry name" value="Nucleotide-diphospho-sugar transferases"/>
    <property type="match status" value="1"/>
</dbReference>
<dbReference type="Proteomes" id="UP000520767">
    <property type="component" value="Unassembled WGS sequence"/>
</dbReference>
<gene>
    <name evidence="1" type="ORF">FHR82_003745</name>
</gene>
<dbReference type="EMBL" id="JACHJQ010000004">
    <property type="protein sequence ID" value="MBB4907503.1"/>
    <property type="molecule type" value="Genomic_DNA"/>
</dbReference>
<dbReference type="Gene3D" id="3.90.550.10">
    <property type="entry name" value="Spore Coat Polysaccharide Biosynthesis Protein SpsA, Chain A"/>
    <property type="match status" value="1"/>
</dbReference>
<sequence length="283" mass="30611">MFVVMTLLVRDEADIVAAVVEHHLAAGVGMIVATDNGSVDGTAEILAAYQEAGVLELHHEPALDYRQADWVTRMARRAAAVHGADWVVNADADEFLWSPEPLPAVFASVRGGGVVVPRDNLVAVPGVTGSWVDRLVLRDELSLSPRGTRIGPKFCHVGDPDVSVAYGNHTAEGPRIGPPADGHPLRMLHVPDRGAEQYRRKIRNGGSAYAANTVVSTDVGWHWREDYDRLRGGTFDDTYASRQSAVAERAARGELVPDTRLRDRLRALVPAAVLPEQLAKVVG</sequence>
<protein>
    <recommendedName>
        <fullName evidence="3">Glycosyl transferase family 2</fullName>
    </recommendedName>
</protein>
<keyword evidence="2" id="KW-1185">Reference proteome</keyword>
<reference evidence="1 2" key="1">
    <citation type="submission" date="2020-08" db="EMBL/GenBank/DDBJ databases">
        <title>Genomic Encyclopedia of Type Strains, Phase III (KMG-III): the genomes of soil and plant-associated and newly described type strains.</title>
        <authorList>
            <person name="Whitman W."/>
        </authorList>
    </citation>
    <scope>NUCLEOTIDE SEQUENCE [LARGE SCALE GENOMIC DNA]</scope>
    <source>
        <strain evidence="1 2">CECT 8960</strain>
    </source>
</reference>